<dbReference type="InterPro" id="IPR011006">
    <property type="entry name" value="CheY-like_superfamily"/>
</dbReference>
<dbReference type="Gene3D" id="3.40.50.2300">
    <property type="match status" value="1"/>
</dbReference>
<comment type="caution">
    <text evidence="3">The sequence shown here is derived from an EMBL/GenBank/DDBJ whole genome shotgun (WGS) entry which is preliminary data.</text>
</comment>
<keyword evidence="4" id="KW-1185">Reference proteome</keyword>
<gene>
    <name evidence="3" type="ORF">E5162_09390</name>
</gene>
<accession>A0A4S2HC57</accession>
<feature type="modified residue" description="4-aspartylphosphate" evidence="1">
    <location>
        <position position="58"/>
    </location>
</feature>
<dbReference type="GO" id="GO:0000160">
    <property type="term" value="P:phosphorelay signal transduction system"/>
    <property type="evidence" value="ECO:0007669"/>
    <property type="project" value="InterPro"/>
</dbReference>
<dbReference type="RefSeq" id="WP_135944977.1">
    <property type="nucleotide sequence ID" value="NZ_BMEI01000002.1"/>
</dbReference>
<proteinExistence type="predicted"/>
<feature type="domain" description="Response regulatory" evidence="2">
    <location>
        <begin position="6"/>
        <end position="129"/>
    </location>
</feature>
<evidence type="ECO:0000313" key="4">
    <source>
        <dbReference type="Proteomes" id="UP000305451"/>
    </source>
</evidence>
<evidence type="ECO:0000313" key="3">
    <source>
        <dbReference type="EMBL" id="TGY93258.1"/>
    </source>
</evidence>
<dbReference type="SUPFAM" id="SSF52172">
    <property type="entry name" value="CheY-like"/>
    <property type="match status" value="1"/>
</dbReference>
<name>A0A4S2HC57_9PROT</name>
<dbReference type="InterPro" id="IPR001789">
    <property type="entry name" value="Sig_transdc_resp-reg_receiver"/>
</dbReference>
<keyword evidence="1" id="KW-0597">Phosphoprotein</keyword>
<evidence type="ECO:0000259" key="2">
    <source>
        <dbReference type="PROSITE" id="PS50110"/>
    </source>
</evidence>
<dbReference type="PROSITE" id="PS50110">
    <property type="entry name" value="RESPONSE_REGULATORY"/>
    <property type="match status" value="1"/>
</dbReference>
<organism evidence="3 4">
    <name type="scientific">Marinicauda pacifica</name>
    <dbReference type="NCBI Taxonomy" id="1133559"/>
    <lineage>
        <taxon>Bacteria</taxon>
        <taxon>Pseudomonadati</taxon>
        <taxon>Pseudomonadota</taxon>
        <taxon>Alphaproteobacteria</taxon>
        <taxon>Maricaulales</taxon>
        <taxon>Maricaulaceae</taxon>
        <taxon>Marinicauda</taxon>
    </lineage>
</organism>
<sequence>MGTALKVLHVEDDFADAMLLQHSLFDAGVDDLELEVVRTLHDARWKLERNPYDLVILDLRLPDSVNPQDTIRTAEQHAGATPLLVLTGSAIIDGDVIGPHINLLDKNEFFHGKDPLRTQRLAGYVRAAVGGALLV</sequence>
<dbReference type="EMBL" id="SRXV01000002">
    <property type="protein sequence ID" value="TGY93258.1"/>
    <property type="molecule type" value="Genomic_DNA"/>
</dbReference>
<evidence type="ECO:0000256" key="1">
    <source>
        <dbReference type="PROSITE-ProRule" id="PRU00169"/>
    </source>
</evidence>
<dbReference type="Proteomes" id="UP000305451">
    <property type="component" value="Unassembled WGS sequence"/>
</dbReference>
<protein>
    <submittedName>
        <fullName evidence="3">Response regulator</fullName>
    </submittedName>
</protein>
<dbReference type="OrthoDB" id="7618819at2"/>
<dbReference type="AlphaFoldDB" id="A0A4S2HC57"/>
<reference evidence="3 4" key="1">
    <citation type="journal article" date="2013" name="Int. J. Syst. Evol. Microbiol.">
        <title>Marinicauda pacifica gen. nov., sp. nov., a prosthecate alphaproteobacterium of the family Hyphomonadaceae isolated from deep seawater.</title>
        <authorList>
            <person name="Zhang X.Y."/>
            <person name="Li G.W."/>
            <person name="Wang C.S."/>
            <person name="Zhang Y.J."/>
            <person name="Xu X.W."/>
            <person name="Li H."/>
            <person name="Liu A."/>
            <person name="Liu C."/>
            <person name="Xie B.B."/>
            <person name="Qin Q.L."/>
            <person name="Xu Z."/>
            <person name="Chen X.L."/>
            <person name="Zhou B.C."/>
            <person name="Zhang Y.Z."/>
        </authorList>
    </citation>
    <scope>NUCLEOTIDE SEQUENCE [LARGE SCALE GENOMIC DNA]</scope>
    <source>
        <strain evidence="3 4">P-1 km-3</strain>
    </source>
</reference>